<dbReference type="SUPFAM" id="SSF55821">
    <property type="entry name" value="YrdC/RibB"/>
    <property type="match status" value="1"/>
</dbReference>
<dbReference type="PANTHER" id="PTHR17490">
    <property type="entry name" value="SUA5"/>
    <property type="match status" value="1"/>
</dbReference>
<evidence type="ECO:0000256" key="6">
    <source>
        <dbReference type="ARBA" id="ARBA00022694"/>
    </source>
</evidence>
<dbReference type="NCBIfam" id="TIGR00057">
    <property type="entry name" value="L-threonylcarbamoyladenylate synthase"/>
    <property type="match status" value="1"/>
</dbReference>
<evidence type="ECO:0000259" key="12">
    <source>
        <dbReference type="PROSITE" id="PS51163"/>
    </source>
</evidence>
<evidence type="ECO:0000256" key="11">
    <source>
        <dbReference type="ARBA" id="ARBA00048366"/>
    </source>
</evidence>
<feature type="domain" description="YrdC-like" evidence="12">
    <location>
        <begin position="4"/>
        <end position="188"/>
    </location>
</feature>
<comment type="catalytic activity">
    <reaction evidence="11">
        <text>L-threonine + hydrogencarbonate + ATP = L-threonylcarbamoyladenylate + diphosphate + H2O</text>
        <dbReference type="Rhea" id="RHEA:36407"/>
        <dbReference type="ChEBI" id="CHEBI:15377"/>
        <dbReference type="ChEBI" id="CHEBI:17544"/>
        <dbReference type="ChEBI" id="CHEBI:30616"/>
        <dbReference type="ChEBI" id="CHEBI:33019"/>
        <dbReference type="ChEBI" id="CHEBI:57926"/>
        <dbReference type="ChEBI" id="CHEBI:73682"/>
        <dbReference type="EC" id="2.7.7.87"/>
    </reaction>
</comment>
<reference evidence="14" key="1">
    <citation type="journal article" date="2019" name="Int. J. Syst. Evol. Microbiol.">
        <title>The Global Catalogue of Microorganisms (GCM) 10K type strain sequencing project: providing services to taxonomists for standard genome sequencing and annotation.</title>
        <authorList>
            <consortium name="The Broad Institute Genomics Platform"/>
            <consortium name="The Broad Institute Genome Sequencing Center for Infectious Disease"/>
            <person name="Wu L."/>
            <person name="Ma J."/>
        </authorList>
    </citation>
    <scope>NUCLEOTIDE SEQUENCE [LARGE SCALE GENOMIC DNA]</scope>
    <source>
        <strain evidence="14">CECT 8289</strain>
    </source>
</reference>
<keyword evidence="8" id="KW-0547">Nucleotide-binding</keyword>
<comment type="caution">
    <text evidence="13">The sequence shown here is derived from an EMBL/GenBank/DDBJ whole genome shotgun (WGS) entry which is preliminary data.</text>
</comment>
<evidence type="ECO:0000256" key="5">
    <source>
        <dbReference type="ARBA" id="ARBA00022679"/>
    </source>
</evidence>
<dbReference type="Proteomes" id="UP001595907">
    <property type="component" value="Unassembled WGS sequence"/>
</dbReference>
<evidence type="ECO:0000256" key="7">
    <source>
        <dbReference type="ARBA" id="ARBA00022695"/>
    </source>
</evidence>
<dbReference type="GO" id="GO:0061710">
    <property type="term" value="F:L-threonylcarbamoyladenylate synthase"/>
    <property type="evidence" value="ECO:0007669"/>
    <property type="project" value="UniProtKB-EC"/>
</dbReference>
<sequence length="188" mass="20629">MNFTNDIPLCVAALQQGQTILYPTDTIWGIGCDAKNSEAVANIYALKKRDEKKSMIILLAHHTEIASYAQKPNDAVLQLMAQTNNPLTIIYPNAKNLAPNLINEDGTIAIRIVKDPFCIAMINAFGGPIVSTSANISGEATAPFFNMISNEIKLGVDYIVQHRQHDNTPATPSSIVKWNTDNSFTKIR</sequence>
<keyword evidence="14" id="KW-1185">Reference proteome</keyword>
<keyword evidence="9" id="KW-0067">ATP-binding</keyword>
<accession>A0ABV8QTY6</accession>
<evidence type="ECO:0000256" key="10">
    <source>
        <dbReference type="ARBA" id="ARBA00029774"/>
    </source>
</evidence>
<protein>
    <recommendedName>
        <fullName evidence="10">L-threonylcarbamoyladenylate synthase</fullName>
        <ecNumber evidence="3">2.7.7.87</ecNumber>
    </recommendedName>
    <alternativeName>
        <fullName evidence="10">L-threonylcarbamoyladenylate synthase</fullName>
    </alternativeName>
</protein>
<dbReference type="InterPro" id="IPR006070">
    <property type="entry name" value="Sua5-like_dom"/>
</dbReference>
<comment type="similarity">
    <text evidence="2">Belongs to the SUA5 family.</text>
</comment>
<evidence type="ECO:0000256" key="1">
    <source>
        <dbReference type="ARBA" id="ARBA00004496"/>
    </source>
</evidence>
<dbReference type="EMBL" id="JBHSCZ010000004">
    <property type="protein sequence ID" value="MFC4263720.1"/>
    <property type="molecule type" value="Genomic_DNA"/>
</dbReference>
<evidence type="ECO:0000256" key="3">
    <source>
        <dbReference type="ARBA" id="ARBA00012584"/>
    </source>
</evidence>
<dbReference type="InterPro" id="IPR050156">
    <property type="entry name" value="TC-AMP_synthase_SUA5"/>
</dbReference>
<dbReference type="RefSeq" id="WP_379710675.1">
    <property type="nucleotide sequence ID" value="NZ_JBHSCZ010000004.1"/>
</dbReference>
<dbReference type="EC" id="2.7.7.87" evidence="3"/>
<evidence type="ECO:0000256" key="8">
    <source>
        <dbReference type="ARBA" id="ARBA00022741"/>
    </source>
</evidence>
<evidence type="ECO:0000313" key="14">
    <source>
        <dbReference type="Proteomes" id="UP001595907"/>
    </source>
</evidence>
<evidence type="ECO:0000313" key="13">
    <source>
        <dbReference type="EMBL" id="MFC4263720.1"/>
    </source>
</evidence>
<proteinExistence type="inferred from homology"/>
<evidence type="ECO:0000256" key="9">
    <source>
        <dbReference type="ARBA" id="ARBA00022840"/>
    </source>
</evidence>
<dbReference type="PANTHER" id="PTHR17490:SF16">
    <property type="entry name" value="THREONYLCARBAMOYL-AMP SYNTHASE"/>
    <property type="match status" value="1"/>
</dbReference>
<organism evidence="13 14">
    <name type="scientific">Ferruginibacter yonginensis</name>
    <dbReference type="NCBI Taxonomy" id="1310416"/>
    <lineage>
        <taxon>Bacteria</taxon>
        <taxon>Pseudomonadati</taxon>
        <taxon>Bacteroidota</taxon>
        <taxon>Chitinophagia</taxon>
        <taxon>Chitinophagales</taxon>
        <taxon>Chitinophagaceae</taxon>
        <taxon>Ferruginibacter</taxon>
    </lineage>
</organism>
<keyword evidence="5 13" id="KW-0808">Transferase</keyword>
<dbReference type="InterPro" id="IPR017945">
    <property type="entry name" value="DHBP_synth_RibB-like_a/b_dom"/>
</dbReference>
<keyword evidence="6" id="KW-0819">tRNA processing</keyword>
<keyword evidence="7 13" id="KW-0548">Nucleotidyltransferase</keyword>
<comment type="subcellular location">
    <subcellularLocation>
        <location evidence="1">Cytoplasm</location>
    </subcellularLocation>
</comment>
<gene>
    <name evidence="13" type="ORF">ACFOWM_12565</name>
</gene>
<dbReference type="Gene3D" id="3.90.870.10">
    <property type="entry name" value="DHBP synthase"/>
    <property type="match status" value="1"/>
</dbReference>
<dbReference type="PROSITE" id="PS51163">
    <property type="entry name" value="YRDC"/>
    <property type="match status" value="1"/>
</dbReference>
<name>A0ABV8QTY6_9BACT</name>
<evidence type="ECO:0000256" key="2">
    <source>
        <dbReference type="ARBA" id="ARBA00007663"/>
    </source>
</evidence>
<keyword evidence="4" id="KW-0963">Cytoplasm</keyword>
<dbReference type="Pfam" id="PF01300">
    <property type="entry name" value="Sua5_yciO_yrdC"/>
    <property type="match status" value="1"/>
</dbReference>
<evidence type="ECO:0000256" key="4">
    <source>
        <dbReference type="ARBA" id="ARBA00022490"/>
    </source>
</evidence>